<comment type="caution">
    <text evidence="17">The sequence shown here is derived from an EMBL/GenBank/DDBJ whole genome shotgun (WGS) entry which is preliminary data.</text>
</comment>
<dbReference type="Pfam" id="PF00403">
    <property type="entry name" value="HMA"/>
    <property type="match status" value="1"/>
</dbReference>
<dbReference type="InterPro" id="IPR003457">
    <property type="entry name" value="Transprt_MerT"/>
</dbReference>
<evidence type="ECO:0000259" key="16">
    <source>
        <dbReference type="PROSITE" id="PS50846"/>
    </source>
</evidence>
<keyword evidence="8 15" id="KW-0812">Transmembrane</keyword>
<evidence type="ECO:0000256" key="5">
    <source>
        <dbReference type="ARBA" id="ARBA00022466"/>
    </source>
</evidence>
<dbReference type="PANTHER" id="PTHR46594:SF4">
    <property type="entry name" value="P-TYPE CATION-TRANSPORTING ATPASE"/>
    <property type="match status" value="1"/>
</dbReference>
<dbReference type="PROSITE" id="PS50846">
    <property type="entry name" value="HMA_2"/>
    <property type="match status" value="1"/>
</dbReference>
<dbReference type="CDD" id="cd00371">
    <property type="entry name" value="HMA"/>
    <property type="match status" value="1"/>
</dbReference>
<evidence type="ECO:0000256" key="1">
    <source>
        <dbReference type="ARBA" id="ARBA00004429"/>
    </source>
</evidence>
<dbReference type="PROSITE" id="PS01047">
    <property type="entry name" value="HMA_1"/>
    <property type="match status" value="1"/>
</dbReference>
<name>A0ABP7Q570_9BACT</name>
<evidence type="ECO:0000256" key="3">
    <source>
        <dbReference type="ARBA" id="ARBA00017053"/>
    </source>
</evidence>
<feature type="domain" description="HMA" evidence="16">
    <location>
        <begin position="136"/>
        <end position="202"/>
    </location>
</feature>
<keyword evidence="7" id="KW-0997">Cell inner membrane</keyword>
<evidence type="ECO:0000313" key="18">
    <source>
        <dbReference type="Proteomes" id="UP001501556"/>
    </source>
</evidence>
<gene>
    <name evidence="17" type="ORF">GCM10022407_22230</name>
</gene>
<evidence type="ECO:0000256" key="11">
    <source>
        <dbReference type="ARBA" id="ARBA00022989"/>
    </source>
</evidence>
<keyword evidence="9" id="KW-0479">Metal-binding</keyword>
<keyword evidence="11 15" id="KW-1133">Transmembrane helix</keyword>
<keyword evidence="6" id="KW-1003">Cell membrane</keyword>
<evidence type="ECO:0000256" key="4">
    <source>
        <dbReference type="ARBA" id="ARBA00022448"/>
    </source>
</evidence>
<sequence length="256" mass="27028">MNQFPTSAYKPLLGAGLLAALAASLCCITPLLAVVGGLGGVASSFSWLEPFRPYLIVLTVGVLGFAWYQKLKPLPADDCGCALDAKHSLLQSKGFLGVVTVLAALLLAFPYYGAKLYPTATRPAPLITSGAAPVWQTANCRIGGMTCEACAKHVEHAVQQLPGVRSVSVSYDQGTAQVRFDAAKSPAAQVAQAINGTGYQVLATDQPPLLYAHARTQSPATHLRADVPGVWPCASRTDANRRLPIFLRVHKLPHSA</sequence>
<dbReference type="NCBIfam" id="NF033556">
    <property type="entry name" value="MerTP_fusion"/>
    <property type="match status" value="1"/>
</dbReference>
<evidence type="ECO:0000256" key="15">
    <source>
        <dbReference type="SAM" id="Phobius"/>
    </source>
</evidence>
<accession>A0ABP7Q570</accession>
<dbReference type="InterPro" id="IPR036163">
    <property type="entry name" value="HMA_dom_sf"/>
</dbReference>
<protein>
    <recommendedName>
        <fullName evidence="3">Mercuric transport protein MerT</fullName>
    </recommendedName>
    <alternativeName>
        <fullName evidence="13">Mercury ion transport protein</fullName>
    </alternativeName>
</protein>
<dbReference type="Gene3D" id="1.10.287.910">
    <property type="entry name" value="bacterial mercury transporter, merf"/>
    <property type="match status" value="1"/>
</dbReference>
<dbReference type="SUPFAM" id="SSF55008">
    <property type="entry name" value="HMA, heavy metal-associated domain"/>
    <property type="match status" value="1"/>
</dbReference>
<dbReference type="InterPro" id="IPR006121">
    <property type="entry name" value="HMA_dom"/>
</dbReference>
<evidence type="ECO:0000256" key="12">
    <source>
        <dbReference type="ARBA" id="ARBA00023136"/>
    </source>
</evidence>
<evidence type="ECO:0000256" key="6">
    <source>
        <dbReference type="ARBA" id="ARBA00022475"/>
    </source>
</evidence>
<feature type="transmembrane region" description="Helical" evidence="15">
    <location>
        <begin position="95"/>
        <end position="113"/>
    </location>
</feature>
<evidence type="ECO:0000313" key="17">
    <source>
        <dbReference type="EMBL" id="GAA3976377.1"/>
    </source>
</evidence>
<dbReference type="Proteomes" id="UP001501556">
    <property type="component" value="Unassembled WGS sequence"/>
</dbReference>
<evidence type="ECO:0000256" key="8">
    <source>
        <dbReference type="ARBA" id="ARBA00022692"/>
    </source>
</evidence>
<evidence type="ECO:0000256" key="2">
    <source>
        <dbReference type="ARBA" id="ARBA00008224"/>
    </source>
</evidence>
<evidence type="ECO:0000256" key="7">
    <source>
        <dbReference type="ARBA" id="ARBA00022519"/>
    </source>
</evidence>
<keyword evidence="4" id="KW-0813">Transport</keyword>
<dbReference type="InterPro" id="IPR017969">
    <property type="entry name" value="Heavy-metal-associated_CS"/>
</dbReference>
<comment type="function">
    <text evidence="14">Involved in mercury resistance. Probably transfers a mercuric ion from the periplasmic Hg(2+)-binding protein MerP to the cytoplasmic mercuric reductase MerA.</text>
</comment>
<keyword evidence="5" id="KW-0475">Mercuric resistance</keyword>
<dbReference type="EMBL" id="BAABDI010000014">
    <property type="protein sequence ID" value="GAA3976377.1"/>
    <property type="molecule type" value="Genomic_DNA"/>
</dbReference>
<proteinExistence type="inferred from homology"/>
<keyword evidence="12 15" id="KW-0472">Membrane</keyword>
<comment type="similarity">
    <text evidence="2">Belongs to the MerT family.</text>
</comment>
<dbReference type="Pfam" id="PF02411">
    <property type="entry name" value="MerT"/>
    <property type="match status" value="1"/>
</dbReference>
<organism evidence="17 18">
    <name type="scientific">Hymenobacter antarcticus</name>
    <dbReference type="NCBI Taxonomy" id="486270"/>
    <lineage>
        <taxon>Bacteria</taxon>
        <taxon>Pseudomonadati</taxon>
        <taxon>Bacteroidota</taxon>
        <taxon>Cytophagia</taxon>
        <taxon>Cytophagales</taxon>
        <taxon>Hymenobacteraceae</taxon>
        <taxon>Hymenobacter</taxon>
    </lineage>
</organism>
<keyword evidence="18" id="KW-1185">Reference proteome</keyword>
<feature type="transmembrane region" description="Helical" evidence="15">
    <location>
        <begin position="51"/>
        <end position="68"/>
    </location>
</feature>
<evidence type="ECO:0000256" key="13">
    <source>
        <dbReference type="ARBA" id="ARBA00030934"/>
    </source>
</evidence>
<feature type="transmembrane region" description="Helical" evidence="15">
    <location>
        <begin position="12"/>
        <end position="39"/>
    </location>
</feature>
<dbReference type="Gene3D" id="3.30.70.100">
    <property type="match status" value="1"/>
</dbReference>
<evidence type="ECO:0000256" key="14">
    <source>
        <dbReference type="ARBA" id="ARBA00045720"/>
    </source>
</evidence>
<dbReference type="PANTHER" id="PTHR46594">
    <property type="entry name" value="P-TYPE CATION-TRANSPORTING ATPASE"/>
    <property type="match status" value="1"/>
</dbReference>
<comment type="subcellular location">
    <subcellularLocation>
        <location evidence="1">Cell inner membrane</location>
        <topology evidence="1">Multi-pass membrane protein</topology>
    </subcellularLocation>
</comment>
<evidence type="ECO:0000256" key="10">
    <source>
        <dbReference type="ARBA" id="ARBA00022914"/>
    </source>
</evidence>
<evidence type="ECO:0000256" key="9">
    <source>
        <dbReference type="ARBA" id="ARBA00022723"/>
    </source>
</evidence>
<reference evidence="18" key="1">
    <citation type="journal article" date="2019" name="Int. J. Syst. Evol. Microbiol.">
        <title>The Global Catalogue of Microorganisms (GCM) 10K type strain sequencing project: providing services to taxonomists for standard genome sequencing and annotation.</title>
        <authorList>
            <consortium name="The Broad Institute Genomics Platform"/>
            <consortium name="The Broad Institute Genome Sequencing Center for Infectious Disease"/>
            <person name="Wu L."/>
            <person name="Ma J."/>
        </authorList>
    </citation>
    <scope>NUCLEOTIDE SEQUENCE [LARGE SCALE GENOMIC DNA]</scope>
    <source>
        <strain evidence="18">JCM 17217</strain>
    </source>
</reference>
<keyword evidence="10" id="KW-0476">Mercury</keyword>